<sequence>MPTETLPLNTFRRALYAGQQQIGMWCAIPSPFTIEMLAGAGYDWLLVDTEHTPADLPQIYAELQAAAAGKAHPVVRVPWNDSVAIKRFLDAGAQSLLIPMVQTAEEARQAVAATRYPPHGIRGFAGGTRATRFGRIADYHQQAHEEICVLVQIETAAALDELEAICAVEGIDGVFIGPGDLTASLGHLGGQGEPEMVELIEKTLRRIVAAGNRPGILTPDPALARRYIAAGSLFTSVAIDFHLLTRSAETLAAEFAAK</sequence>
<dbReference type="EMBL" id="BMCT01000012">
    <property type="protein sequence ID" value="GGF87386.1"/>
    <property type="molecule type" value="Genomic_DNA"/>
</dbReference>
<comment type="cofactor">
    <cofactor evidence="1">
        <name>a divalent metal cation</name>
        <dbReference type="ChEBI" id="CHEBI:60240"/>
    </cofactor>
</comment>
<evidence type="ECO:0000313" key="9">
    <source>
        <dbReference type="Proteomes" id="UP000606044"/>
    </source>
</evidence>
<dbReference type="Gene3D" id="3.20.20.60">
    <property type="entry name" value="Phosphoenolpyruvate-binding domains"/>
    <property type="match status" value="1"/>
</dbReference>
<keyword evidence="4" id="KW-0456">Lyase</keyword>
<evidence type="ECO:0000313" key="8">
    <source>
        <dbReference type="EMBL" id="GGF87386.1"/>
    </source>
</evidence>
<keyword evidence="3" id="KW-0479">Metal-binding</keyword>
<protein>
    <submittedName>
        <fullName evidence="8">2,4-dihydroxyhept-2-ene-1,7-dioic acid aldolase</fullName>
    </submittedName>
</protein>
<dbReference type="GO" id="GO:0046872">
    <property type="term" value="F:metal ion binding"/>
    <property type="evidence" value="ECO:0007669"/>
    <property type="project" value="UniProtKB-KW"/>
</dbReference>
<evidence type="ECO:0000259" key="7">
    <source>
        <dbReference type="Pfam" id="PF03328"/>
    </source>
</evidence>
<dbReference type="Proteomes" id="UP000606044">
    <property type="component" value="Unassembled WGS sequence"/>
</dbReference>
<evidence type="ECO:0000256" key="5">
    <source>
        <dbReference type="ARBA" id="ARBA00023317"/>
    </source>
</evidence>
<dbReference type="InterPro" id="IPR040442">
    <property type="entry name" value="Pyrv_kinase-like_dom_sf"/>
</dbReference>
<accession>A0A917FLC7</accession>
<reference evidence="8" key="1">
    <citation type="journal article" date="2014" name="Int. J. Syst. Evol. Microbiol.">
        <title>Complete genome sequence of Corynebacterium casei LMG S-19264T (=DSM 44701T), isolated from a smear-ripened cheese.</title>
        <authorList>
            <consortium name="US DOE Joint Genome Institute (JGI-PGF)"/>
            <person name="Walter F."/>
            <person name="Albersmeier A."/>
            <person name="Kalinowski J."/>
            <person name="Ruckert C."/>
        </authorList>
    </citation>
    <scope>NUCLEOTIDE SEQUENCE</scope>
    <source>
        <strain evidence="8">CCM 7897</strain>
    </source>
</reference>
<comment type="caution">
    <text evidence="8">The sequence shown here is derived from an EMBL/GenBank/DDBJ whole genome shotgun (WGS) entry which is preliminary data.</text>
</comment>
<evidence type="ECO:0000256" key="1">
    <source>
        <dbReference type="ARBA" id="ARBA00001968"/>
    </source>
</evidence>
<dbReference type="PANTHER" id="PTHR30502">
    <property type="entry name" value="2-KETO-3-DEOXY-L-RHAMNONATE ALDOLASE"/>
    <property type="match status" value="1"/>
</dbReference>
<gene>
    <name evidence="8" type="primary">hpcH</name>
    <name evidence="8" type="ORF">GCM10007301_54070</name>
</gene>
<proteinExistence type="inferred from homology"/>
<evidence type="ECO:0000256" key="2">
    <source>
        <dbReference type="ARBA" id="ARBA00005568"/>
    </source>
</evidence>
<dbReference type="RefSeq" id="WP_188583994.1">
    <property type="nucleotide sequence ID" value="NZ_BMCT01000012.1"/>
</dbReference>
<dbReference type="InterPro" id="IPR050251">
    <property type="entry name" value="HpcH-HpaI_aldolase"/>
</dbReference>
<dbReference type="PANTHER" id="PTHR30502:SF0">
    <property type="entry name" value="PHOSPHOENOLPYRUVATE CARBOXYLASE FAMILY PROTEIN"/>
    <property type="match status" value="1"/>
</dbReference>
<feature type="domain" description="HpcH/HpaI aldolase/citrate lyase" evidence="7">
    <location>
        <begin position="21"/>
        <end position="245"/>
    </location>
</feature>
<dbReference type="InterPro" id="IPR005000">
    <property type="entry name" value="Aldolase/citrate-lyase_domain"/>
</dbReference>
<reference evidence="8" key="2">
    <citation type="submission" date="2020-09" db="EMBL/GenBank/DDBJ databases">
        <authorList>
            <person name="Sun Q."/>
            <person name="Sedlacek I."/>
        </authorList>
    </citation>
    <scope>NUCLEOTIDE SEQUENCE</scope>
    <source>
        <strain evidence="8">CCM 7897</strain>
    </source>
</reference>
<evidence type="ECO:0000256" key="6">
    <source>
        <dbReference type="ARBA" id="ARBA00045074"/>
    </source>
</evidence>
<dbReference type="FunFam" id="3.20.20.60:FF:000004">
    <property type="entry name" value="5-keto-4-deoxy-D-glucarate aldolase"/>
    <property type="match status" value="1"/>
</dbReference>
<dbReference type="GO" id="GO:0016832">
    <property type="term" value="F:aldehyde-lyase activity"/>
    <property type="evidence" value="ECO:0007669"/>
    <property type="project" value="TreeGrafter"/>
</dbReference>
<keyword evidence="9" id="KW-1185">Reference proteome</keyword>
<dbReference type="SUPFAM" id="SSF51621">
    <property type="entry name" value="Phosphoenolpyruvate/pyruvate domain"/>
    <property type="match status" value="1"/>
</dbReference>
<dbReference type="GO" id="GO:0005737">
    <property type="term" value="C:cytoplasm"/>
    <property type="evidence" value="ECO:0007669"/>
    <property type="project" value="TreeGrafter"/>
</dbReference>
<dbReference type="Pfam" id="PF03328">
    <property type="entry name" value="HpcH_HpaI"/>
    <property type="match status" value="1"/>
</dbReference>
<comment type="catalytic activity">
    <reaction evidence="6">
        <text>D-glyceraldehyde + pyruvate = 2-dehydro-3-deoxy-L-galactonate</text>
        <dbReference type="Rhea" id="RHEA:80055"/>
        <dbReference type="ChEBI" id="CHEBI:15361"/>
        <dbReference type="ChEBI" id="CHEBI:17378"/>
        <dbReference type="ChEBI" id="CHEBI:75545"/>
    </reaction>
</comment>
<evidence type="ECO:0000256" key="4">
    <source>
        <dbReference type="ARBA" id="ARBA00023239"/>
    </source>
</evidence>
<evidence type="ECO:0000256" key="3">
    <source>
        <dbReference type="ARBA" id="ARBA00022723"/>
    </source>
</evidence>
<dbReference type="InterPro" id="IPR015813">
    <property type="entry name" value="Pyrv/PenolPyrv_kinase-like_dom"/>
</dbReference>
<organism evidence="8 9">
    <name type="scientific">Azorhizobium oxalatiphilum</name>
    <dbReference type="NCBI Taxonomy" id="980631"/>
    <lineage>
        <taxon>Bacteria</taxon>
        <taxon>Pseudomonadati</taxon>
        <taxon>Pseudomonadota</taxon>
        <taxon>Alphaproteobacteria</taxon>
        <taxon>Hyphomicrobiales</taxon>
        <taxon>Xanthobacteraceae</taxon>
        <taxon>Azorhizobium</taxon>
    </lineage>
</organism>
<comment type="similarity">
    <text evidence="2">Belongs to the HpcH/HpaI aldolase family.</text>
</comment>
<keyword evidence="5" id="KW-0670">Pyruvate</keyword>
<dbReference type="AlphaFoldDB" id="A0A917FLC7"/>
<name>A0A917FLC7_9HYPH</name>